<feature type="compositionally biased region" description="Pro residues" evidence="1">
    <location>
        <begin position="1"/>
        <end position="12"/>
    </location>
</feature>
<name>A0A542SLI0_9MICO</name>
<feature type="transmembrane region" description="Helical" evidence="2">
    <location>
        <begin position="47"/>
        <end position="67"/>
    </location>
</feature>
<dbReference type="AlphaFoldDB" id="A0A542SLI0"/>
<sequence length="138" mass="14815">MSLAQPLPPSRPTPRRSYRGAPVAAEQAVRAPELTVVPTRLASRSQAAFLIVLMLALVAALAGSLVLNTLMAQGSYEQAALQKQISQEASQTDILQTRLDDLNTPKNLARSAKRLGMKQQQAPLMIRLSDSSIVGLAK</sequence>
<evidence type="ECO:0000313" key="4">
    <source>
        <dbReference type="Proteomes" id="UP000316181"/>
    </source>
</evidence>
<feature type="region of interest" description="Disordered" evidence="1">
    <location>
        <begin position="1"/>
        <end position="24"/>
    </location>
</feature>
<keyword evidence="4" id="KW-1185">Reference proteome</keyword>
<dbReference type="RefSeq" id="WP_142110893.1">
    <property type="nucleotide sequence ID" value="NZ_BAAATB010000005.1"/>
</dbReference>
<accession>A0A542SLI0</accession>
<keyword evidence="2" id="KW-0812">Transmembrane</keyword>
<protein>
    <recommendedName>
        <fullName evidence="5">Cell division protein FtsL</fullName>
    </recommendedName>
</protein>
<proteinExistence type="predicted"/>
<evidence type="ECO:0000256" key="1">
    <source>
        <dbReference type="SAM" id="MobiDB-lite"/>
    </source>
</evidence>
<comment type="caution">
    <text evidence="3">The sequence shown here is derived from an EMBL/GenBank/DDBJ whole genome shotgun (WGS) entry which is preliminary data.</text>
</comment>
<keyword evidence="2" id="KW-0472">Membrane</keyword>
<gene>
    <name evidence="3" type="ORF">FB389_0117</name>
</gene>
<dbReference type="EMBL" id="VFNV01000001">
    <property type="protein sequence ID" value="TQK75490.1"/>
    <property type="molecule type" value="Genomic_DNA"/>
</dbReference>
<dbReference type="OrthoDB" id="5148572at2"/>
<dbReference type="Proteomes" id="UP000316181">
    <property type="component" value="Unassembled WGS sequence"/>
</dbReference>
<organism evidence="3 4">
    <name type="scientific">Rarobacter incanus</name>
    <dbReference type="NCBI Taxonomy" id="153494"/>
    <lineage>
        <taxon>Bacteria</taxon>
        <taxon>Bacillati</taxon>
        <taxon>Actinomycetota</taxon>
        <taxon>Actinomycetes</taxon>
        <taxon>Micrococcales</taxon>
        <taxon>Rarobacteraceae</taxon>
        <taxon>Rarobacter</taxon>
    </lineage>
</organism>
<evidence type="ECO:0000256" key="2">
    <source>
        <dbReference type="SAM" id="Phobius"/>
    </source>
</evidence>
<evidence type="ECO:0008006" key="5">
    <source>
        <dbReference type="Google" id="ProtNLM"/>
    </source>
</evidence>
<keyword evidence="2" id="KW-1133">Transmembrane helix</keyword>
<reference evidence="3 4" key="1">
    <citation type="submission" date="2019-06" db="EMBL/GenBank/DDBJ databases">
        <title>Sequencing the genomes of 1000 actinobacteria strains.</title>
        <authorList>
            <person name="Klenk H.-P."/>
        </authorList>
    </citation>
    <scope>NUCLEOTIDE SEQUENCE [LARGE SCALE GENOMIC DNA]</scope>
    <source>
        <strain evidence="3 4">DSM 10596</strain>
    </source>
</reference>
<evidence type="ECO:0000313" key="3">
    <source>
        <dbReference type="EMBL" id="TQK75490.1"/>
    </source>
</evidence>